<reference evidence="8" key="1">
    <citation type="journal article" date="2019" name="Int. J. Syst. Evol. Microbiol.">
        <title>The Global Catalogue of Microorganisms (GCM) 10K type strain sequencing project: providing services to taxonomists for standard genome sequencing and annotation.</title>
        <authorList>
            <consortium name="The Broad Institute Genomics Platform"/>
            <consortium name="The Broad Institute Genome Sequencing Center for Infectious Disease"/>
            <person name="Wu L."/>
            <person name="Ma J."/>
        </authorList>
    </citation>
    <scope>NUCLEOTIDE SEQUENCE [LARGE SCALE GENOMIC DNA]</scope>
    <source>
        <strain evidence="8">CECT 7956</strain>
    </source>
</reference>
<keyword evidence="5 6" id="KW-0472">Membrane</keyword>
<dbReference type="InterPro" id="IPR000537">
    <property type="entry name" value="UbiA_prenyltransferase"/>
</dbReference>
<evidence type="ECO:0000256" key="2">
    <source>
        <dbReference type="ARBA" id="ARBA00022475"/>
    </source>
</evidence>
<dbReference type="Gene3D" id="1.20.120.1780">
    <property type="entry name" value="UbiA prenyltransferase"/>
    <property type="match status" value="1"/>
</dbReference>
<dbReference type="InterPro" id="IPR050475">
    <property type="entry name" value="Prenyltransferase_related"/>
</dbReference>
<dbReference type="Proteomes" id="UP001595616">
    <property type="component" value="Unassembled WGS sequence"/>
</dbReference>
<feature type="transmembrane region" description="Helical" evidence="6">
    <location>
        <begin position="162"/>
        <end position="180"/>
    </location>
</feature>
<feature type="transmembrane region" description="Helical" evidence="6">
    <location>
        <begin position="113"/>
        <end position="129"/>
    </location>
</feature>
<keyword evidence="8" id="KW-1185">Reference proteome</keyword>
<evidence type="ECO:0000256" key="6">
    <source>
        <dbReference type="SAM" id="Phobius"/>
    </source>
</evidence>
<name>A0ABV7YU45_9BACT</name>
<dbReference type="NCBIfam" id="NF009513">
    <property type="entry name" value="PRK12872.1-3"/>
    <property type="match status" value="1"/>
</dbReference>
<keyword evidence="2" id="KW-1003">Cell membrane</keyword>
<evidence type="ECO:0000256" key="1">
    <source>
        <dbReference type="ARBA" id="ARBA00004141"/>
    </source>
</evidence>
<evidence type="ECO:0000256" key="4">
    <source>
        <dbReference type="ARBA" id="ARBA00022989"/>
    </source>
</evidence>
<sequence>MTHIKAFFDFIRWKNLLIIALTQFVVRLFLVGCDSYLTCLLDFRFNILVLSTLLIAAAGYVINDYFDVKIDLINKPNEVYIGRFIKRRYALLLHQTLSVIGVILAGILGYKTFLIAVFAVTLLWFYASIFKKKPFYGNLIVAGLTGLSLSETAILFPDQSQVIHIYSLFAFFINLIREIIKDIEDIKGDKMYGATTLPIVWGIRKTKKLLFALIGAFCVLVCVLSYPLHNKTLWFIFSLLGVVLIYITILLVSADRKSHFSRISKWCKWLMVMGVASMMVL</sequence>
<dbReference type="Gene3D" id="1.10.357.140">
    <property type="entry name" value="UbiA prenyltransferase"/>
    <property type="match status" value="1"/>
</dbReference>
<keyword evidence="3 6" id="KW-0812">Transmembrane</keyword>
<gene>
    <name evidence="7" type="ORF">ACFOOI_03570</name>
</gene>
<evidence type="ECO:0000313" key="8">
    <source>
        <dbReference type="Proteomes" id="UP001595616"/>
    </source>
</evidence>
<evidence type="ECO:0000256" key="3">
    <source>
        <dbReference type="ARBA" id="ARBA00022692"/>
    </source>
</evidence>
<dbReference type="InterPro" id="IPR044878">
    <property type="entry name" value="UbiA_sf"/>
</dbReference>
<keyword evidence="4 6" id="KW-1133">Transmembrane helix</keyword>
<feature type="transmembrane region" description="Helical" evidence="6">
    <location>
        <begin position="209"/>
        <end position="228"/>
    </location>
</feature>
<dbReference type="RefSeq" id="WP_379835148.1">
    <property type="nucleotide sequence ID" value="NZ_JBHRYQ010000001.1"/>
</dbReference>
<feature type="transmembrane region" description="Helical" evidence="6">
    <location>
        <begin position="136"/>
        <end position="156"/>
    </location>
</feature>
<feature type="transmembrane region" description="Helical" evidence="6">
    <location>
        <begin position="16"/>
        <end position="37"/>
    </location>
</feature>
<dbReference type="CDD" id="cd13961">
    <property type="entry name" value="PT_UbiA_DGGGPS"/>
    <property type="match status" value="1"/>
</dbReference>
<evidence type="ECO:0000256" key="5">
    <source>
        <dbReference type="ARBA" id="ARBA00023136"/>
    </source>
</evidence>
<accession>A0ABV7YU45</accession>
<feature type="transmembrane region" description="Helical" evidence="6">
    <location>
        <begin position="43"/>
        <end position="62"/>
    </location>
</feature>
<dbReference type="EMBL" id="JBHRYQ010000001">
    <property type="protein sequence ID" value="MFC3809723.1"/>
    <property type="molecule type" value="Genomic_DNA"/>
</dbReference>
<comment type="subcellular location">
    <subcellularLocation>
        <location evidence="1">Membrane</location>
        <topology evidence="1">Multi-pass membrane protein</topology>
    </subcellularLocation>
</comment>
<comment type="caution">
    <text evidence="7">The sequence shown here is derived from an EMBL/GenBank/DDBJ whole genome shotgun (WGS) entry which is preliminary data.</text>
</comment>
<dbReference type="PANTHER" id="PTHR42723">
    <property type="entry name" value="CHLOROPHYLL SYNTHASE"/>
    <property type="match status" value="1"/>
</dbReference>
<feature type="transmembrane region" description="Helical" evidence="6">
    <location>
        <begin position="234"/>
        <end position="254"/>
    </location>
</feature>
<organism evidence="7 8">
    <name type="scientific">Lacihabitans lacunae</name>
    <dbReference type="NCBI Taxonomy" id="1028214"/>
    <lineage>
        <taxon>Bacteria</taxon>
        <taxon>Pseudomonadati</taxon>
        <taxon>Bacteroidota</taxon>
        <taxon>Cytophagia</taxon>
        <taxon>Cytophagales</taxon>
        <taxon>Leadbetterellaceae</taxon>
        <taxon>Lacihabitans</taxon>
    </lineage>
</organism>
<proteinExistence type="predicted"/>
<dbReference type="Pfam" id="PF01040">
    <property type="entry name" value="UbiA"/>
    <property type="match status" value="1"/>
</dbReference>
<protein>
    <submittedName>
        <fullName evidence="7">Geranylgeranylglycerol-phosphate geranylgeranyltransferase</fullName>
    </submittedName>
</protein>
<evidence type="ECO:0000313" key="7">
    <source>
        <dbReference type="EMBL" id="MFC3809723.1"/>
    </source>
</evidence>
<feature type="transmembrane region" description="Helical" evidence="6">
    <location>
        <begin position="89"/>
        <end position="107"/>
    </location>
</feature>
<dbReference type="PANTHER" id="PTHR42723:SF1">
    <property type="entry name" value="CHLOROPHYLL SYNTHASE, CHLOROPLASTIC"/>
    <property type="match status" value="1"/>
</dbReference>